<name>A0ABR5CB90_9MICO</name>
<protein>
    <submittedName>
        <fullName evidence="1">Uncharacterized protein</fullName>
    </submittedName>
</protein>
<keyword evidence="2" id="KW-1185">Reference proteome</keyword>
<evidence type="ECO:0000313" key="2">
    <source>
        <dbReference type="Proteomes" id="UP000032503"/>
    </source>
</evidence>
<comment type="caution">
    <text evidence="1">The sequence shown here is derived from an EMBL/GenBank/DDBJ whole genome shotgun (WGS) entry which is preliminary data.</text>
</comment>
<accession>A0ABR5CB90</accession>
<evidence type="ECO:0000313" key="1">
    <source>
        <dbReference type="EMBL" id="KJC62826.1"/>
    </source>
</evidence>
<sequence>MFVIVTLPVFVNTNEYVIVSPTFPACAGSADFTIVKPGAGFAVTTALDGGDVTGVPSGGVPVDVAVFVIEPASTSACVATYDAVHVTDAPGANDAAPAGHVTAGAVPVPENAVSATVTSVIVTLPVFVTTNEYATASPAFAIDDGSADFTTANDGF</sequence>
<feature type="non-terminal residue" evidence="1">
    <location>
        <position position="156"/>
    </location>
</feature>
<dbReference type="EMBL" id="JYFC01000020">
    <property type="protein sequence ID" value="KJC62826.1"/>
    <property type="molecule type" value="Genomic_DNA"/>
</dbReference>
<proteinExistence type="predicted"/>
<gene>
    <name evidence="1" type="ORF">TZ00_18540</name>
</gene>
<dbReference type="Proteomes" id="UP000032503">
    <property type="component" value="Unassembled WGS sequence"/>
</dbReference>
<organism evidence="1 2">
    <name type="scientific">Agreia bicolorata</name>
    <dbReference type="NCBI Taxonomy" id="110935"/>
    <lineage>
        <taxon>Bacteria</taxon>
        <taxon>Bacillati</taxon>
        <taxon>Actinomycetota</taxon>
        <taxon>Actinomycetes</taxon>
        <taxon>Micrococcales</taxon>
        <taxon>Microbacteriaceae</taxon>
        <taxon>Agreia</taxon>
    </lineage>
</organism>
<reference evidence="1 2" key="1">
    <citation type="journal article" date="2001" name="Int. J. Syst. Evol. Microbiol.">
        <title>Agreia bicolorata gen. nov., sp. nov., to accommodate actinobacteria isolated from narrow reed grass infected by the nematode Heteroanguina graminophila.</title>
        <authorList>
            <person name="Evtushenko L.I."/>
            <person name="Dorofeeva L.V."/>
            <person name="Dobrovolskaya T.G."/>
            <person name="Streshinskaya G.M."/>
            <person name="Subbotin S.A."/>
            <person name="Tiedje J.M."/>
        </authorList>
    </citation>
    <scope>NUCLEOTIDE SEQUENCE [LARGE SCALE GENOMIC DNA]</scope>
    <source>
        <strain evidence="1 2">VKM Ac-1804</strain>
    </source>
</reference>